<dbReference type="AlphaFoldDB" id="A0A418ZRM1"/>
<proteinExistence type="inferred from homology"/>
<dbReference type="Pfam" id="PF01594">
    <property type="entry name" value="AI-2E_transport"/>
    <property type="match status" value="1"/>
</dbReference>
<accession>A0A418ZRM1</accession>
<dbReference type="PANTHER" id="PTHR21716">
    <property type="entry name" value="TRANSMEMBRANE PROTEIN"/>
    <property type="match status" value="1"/>
</dbReference>
<gene>
    <name evidence="7" type="ORF">D3P06_14490</name>
</gene>
<keyword evidence="5 6" id="KW-0472">Membrane</keyword>
<evidence type="ECO:0000256" key="1">
    <source>
        <dbReference type="ARBA" id="ARBA00004141"/>
    </source>
</evidence>
<feature type="transmembrane region" description="Helical" evidence="6">
    <location>
        <begin position="44"/>
        <end position="64"/>
    </location>
</feature>
<feature type="transmembrane region" description="Helical" evidence="6">
    <location>
        <begin position="189"/>
        <end position="214"/>
    </location>
</feature>
<reference evidence="7 8" key="1">
    <citation type="submission" date="2018-09" db="EMBL/GenBank/DDBJ databases">
        <title>Paracoccus onubensis nov. sp. a moderate halophilic bacterium isolated from Gruta de las Maravillas (Aracena, Spain).</title>
        <authorList>
            <person name="Jurado V."/>
            <person name="Gutierrez-Patricio S."/>
            <person name="Gonzalez-Pimentel J.L."/>
            <person name="Laiz L."/>
            <person name="Saiz-Jimenez C."/>
        </authorList>
    </citation>
    <scope>NUCLEOTIDE SEQUENCE [LARGE SCALE GENOMIC DNA]</scope>
    <source>
        <strain evidence="7 8">DSM 19484</strain>
    </source>
</reference>
<comment type="caution">
    <text evidence="7">The sequence shown here is derived from an EMBL/GenBank/DDBJ whole genome shotgun (WGS) entry which is preliminary data.</text>
</comment>
<feature type="transmembrane region" description="Helical" evidence="6">
    <location>
        <begin position="220"/>
        <end position="247"/>
    </location>
</feature>
<keyword evidence="3 6" id="KW-0812">Transmembrane</keyword>
<evidence type="ECO:0000256" key="6">
    <source>
        <dbReference type="SAM" id="Phobius"/>
    </source>
</evidence>
<dbReference type="GO" id="GO:0016020">
    <property type="term" value="C:membrane"/>
    <property type="evidence" value="ECO:0007669"/>
    <property type="project" value="UniProtKB-SubCell"/>
</dbReference>
<keyword evidence="4 6" id="KW-1133">Transmembrane helix</keyword>
<evidence type="ECO:0000256" key="4">
    <source>
        <dbReference type="ARBA" id="ARBA00022989"/>
    </source>
</evidence>
<protein>
    <submittedName>
        <fullName evidence="7">AI-2E family transporter</fullName>
    </submittedName>
</protein>
<feature type="transmembrane region" description="Helical" evidence="6">
    <location>
        <begin position="12"/>
        <end position="32"/>
    </location>
</feature>
<sequence length="335" mass="35641">MAVLTVLLAASWFWADVLLLVFAAVLIAVALRAGAGMLHRWLGLNVKIGVIVVILAVIGALAAVGRVAGQAVAEQFAELAASVPEAWAGVNDWLSSSEIGTSLQEQIEDAPDMTDRAAEMAQRLPDLFQTLSGAVNATVGSVFSIFLMLILALYIAMEAERYRQGTIMLVPLRHRDRAGNILDEMGRNLALWMGGQALDMLAVAILAGLGLWMLGVPLAFILALIAGLTNIIPIVGPFLSGTIAVLFSFTQGFELAVQVAILFIVIQLIDGEIILPMIQRFAVSLPPALTVVGIMAFGGLFGLVGILLATPLLVILIVLVRRVYVEDVLGDRLPD</sequence>
<dbReference type="OrthoDB" id="5761230at2"/>
<dbReference type="InterPro" id="IPR002549">
    <property type="entry name" value="AI-2E-like"/>
</dbReference>
<feature type="transmembrane region" description="Helical" evidence="6">
    <location>
        <begin position="134"/>
        <end position="156"/>
    </location>
</feature>
<dbReference type="RefSeq" id="WP_119887228.1">
    <property type="nucleotide sequence ID" value="NZ_QZEV01000093.1"/>
</dbReference>
<keyword evidence="8" id="KW-1185">Reference proteome</keyword>
<organism evidence="7 8">
    <name type="scientific">Paracoccus aestuarii</name>
    <dbReference type="NCBI Taxonomy" id="453842"/>
    <lineage>
        <taxon>Bacteria</taxon>
        <taxon>Pseudomonadati</taxon>
        <taxon>Pseudomonadota</taxon>
        <taxon>Alphaproteobacteria</taxon>
        <taxon>Rhodobacterales</taxon>
        <taxon>Paracoccaceae</taxon>
        <taxon>Paracoccus</taxon>
    </lineage>
</organism>
<comment type="similarity">
    <text evidence="2">Belongs to the autoinducer-2 exporter (AI-2E) (TC 2.A.86) family.</text>
</comment>
<evidence type="ECO:0000256" key="5">
    <source>
        <dbReference type="ARBA" id="ARBA00023136"/>
    </source>
</evidence>
<name>A0A418ZRM1_9RHOB</name>
<evidence type="ECO:0000313" key="8">
    <source>
        <dbReference type="Proteomes" id="UP000285530"/>
    </source>
</evidence>
<dbReference type="Proteomes" id="UP000285530">
    <property type="component" value="Unassembled WGS sequence"/>
</dbReference>
<feature type="transmembrane region" description="Helical" evidence="6">
    <location>
        <begin position="259"/>
        <end position="278"/>
    </location>
</feature>
<evidence type="ECO:0000256" key="2">
    <source>
        <dbReference type="ARBA" id="ARBA00009773"/>
    </source>
</evidence>
<dbReference type="PANTHER" id="PTHR21716:SF62">
    <property type="entry name" value="TRANSPORT PROTEIN YDBI-RELATED"/>
    <property type="match status" value="1"/>
</dbReference>
<comment type="subcellular location">
    <subcellularLocation>
        <location evidence="1">Membrane</location>
        <topology evidence="1">Multi-pass membrane protein</topology>
    </subcellularLocation>
</comment>
<evidence type="ECO:0000313" key="7">
    <source>
        <dbReference type="EMBL" id="RJK99473.1"/>
    </source>
</evidence>
<dbReference type="EMBL" id="QZEV01000093">
    <property type="protein sequence ID" value="RJK99473.1"/>
    <property type="molecule type" value="Genomic_DNA"/>
</dbReference>
<dbReference type="GO" id="GO:0055085">
    <property type="term" value="P:transmembrane transport"/>
    <property type="evidence" value="ECO:0007669"/>
    <property type="project" value="TreeGrafter"/>
</dbReference>
<feature type="transmembrane region" description="Helical" evidence="6">
    <location>
        <begin position="290"/>
        <end position="320"/>
    </location>
</feature>
<evidence type="ECO:0000256" key="3">
    <source>
        <dbReference type="ARBA" id="ARBA00022692"/>
    </source>
</evidence>